<dbReference type="Proteomes" id="UP000683925">
    <property type="component" value="Unassembled WGS sequence"/>
</dbReference>
<dbReference type="EMBL" id="CAJJDP010000012">
    <property type="protein sequence ID" value="CAD8142175.1"/>
    <property type="molecule type" value="Genomic_DNA"/>
</dbReference>
<evidence type="ECO:0000313" key="2">
    <source>
        <dbReference type="EMBL" id="CAD8142175.1"/>
    </source>
</evidence>
<reference evidence="2" key="1">
    <citation type="submission" date="2021-01" db="EMBL/GenBank/DDBJ databases">
        <authorList>
            <consortium name="Genoscope - CEA"/>
            <person name="William W."/>
        </authorList>
    </citation>
    <scope>NUCLEOTIDE SEQUENCE</scope>
</reference>
<proteinExistence type="predicted"/>
<keyword evidence="3" id="KW-1185">Reference proteome</keyword>
<gene>
    <name evidence="2" type="ORF">POCTA_138.1.T0130341</name>
</gene>
<name>A0A8S1SN76_PAROT</name>
<organism evidence="2 3">
    <name type="scientific">Paramecium octaurelia</name>
    <dbReference type="NCBI Taxonomy" id="43137"/>
    <lineage>
        <taxon>Eukaryota</taxon>
        <taxon>Sar</taxon>
        <taxon>Alveolata</taxon>
        <taxon>Ciliophora</taxon>
        <taxon>Intramacronucleata</taxon>
        <taxon>Oligohymenophorea</taxon>
        <taxon>Peniculida</taxon>
        <taxon>Parameciidae</taxon>
        <taxon>Paramecium</taxon>
    </lineage>
</organism>
<feature type="compositionally biased region" description="Low complexity" evidence="1">
    <location>
        <begin position="43"/>
        <end position="53"/>
    </location>
</feature>
<dbReference type="OMA" id="KLPHLGH"/>
<comment type="caution">
    <text evidence="2">The sequence shown here is derived from an EMBL/GenBank/DDBJ whole genome shotgun (WGS) entry which is preliminary data.</text>
</comment>
<feature type="region of interest" description="Disordered" evidence="1">
    <location>
        <begin position="36"/>
        <end position="66"/>
    </location>
</feature>
<feature type="compositionally biased region" description="Polar residues" evidence="1">
    <location>
        <begin position="54"/>
        <end position="63"/>
    </location>
</feature>
<dbReference type="AlphaFoldDB" id="A0A8S1SN76"/>
<evidence type="ECO:0000313" key="3">
    <source>
        <dbReference type="Proteomes" id="UP000683925"/>
    </source>
</evidence>
<accession>A0A8S1SN76</accession>
<sequence length="241" mass="28271">MKINTKIPNYLKLPHLGHQWKFLKNKEQSTYTNSSMEQSCKHNNSSLISNSNICPNRTQYEETPQNKKRRLFKSQSIDVNQQLDQIDSVKESNSGQIKKIAQNLIQQFNSNLKATEKYQNPLNLQKRLSLNYEQGQTIQKPLVEKSQSLYQLQNETKQNSTHQETNEINSFTQFLHLIQIKGKEKGKKRKCQINFFKKSQSMESIDVVEQQKKLTKLLQSKFRIKPKFSPTINIQDLLQQN</sequence>
<evidence type="ECO:0000256" key="1">
    <source>
        <dbReference type="SAM" id="MobiDB-lite"/>
    </source>
</evidence>
<protein>
    <submittedName>
        <fullName evidence="2">Uncharacterized protein</fullName>
    </submittedName>
</protein>
<dbReference type="OrthoDB" id="308813at2759"/>